<comment type="similarity">
    <text evidence="7">Belongs to the type 2 lipid phosphate phosphatase family.</text>
</comment>
<gene>
    <name evidence="11" type="ORF">TRICI_002600</name>
</gene>
<dbReference type="PANTHER" id="PTHR14969:SF28">
    <property type="entry name" value="DIHYDROSPHINGOSINE 1-PHOSPHATE PHOSPHATASE LCB3-RELATED"/>
    <property type="match status" value="1"/>
</dbReference>
<dbReference type="VEuPathDB" id="FungiDB:TRICI_002600"/>
<keyword evidence="5 9" id="KW-1133">Transmembrane helix</keyword>
<evidence type="ECO:0000256" key="8">
    <source>
        <dbReference type="SAM" id="MobiDB-lite"/>
    </source>
</evidence>
<feature type="domain" description="Phosphatidic acid phosphatase type 2/haloperoxidase" evidence="10">
    <location>
        <begin position="167"/>
        <end position="286"/>
    </location>
</feature>
<dbReference type="Pfam" id="PF01569">
    <property type="entry name" value="PAP2"/>
    <property type="match status" value="1"/>
</dbReference>
<evidence type="ECO:0000256" key="2">
    <source>
        <dbReference type="ARBA" id="ARBA00022692"/>
    </source>
</evidence>
<feature type="transmembrane region" description="Helical" evidence="9">
    <location>
        <begin position="511"/>
        <end position="532"/>
    </location>
</feature>
<evidence type="ECO:0000256" key="4">
    <source>
        <dbReference type="ARBA" id="ARBA00022824"/>
    </source>
</evidence>
<dbReference type="OrthoDB" id="301434at2759"/>
<dbReference type="GO" id="GO:0042392">
    <property type="term" value="F:sphingosine-1-phosphate phosphatase activity"/>
    <property type="evidence" value="ECO:0007669"/>
    <property type="project" value="TreeGrafter"/>
</dbReference>
<protein>
    <recommendedName>
        <fullName evidence="10">Phosphatidic acid phosphatase type 2/haloperoxidase domain-containing protein</fullName>
    </recommendedName>
</protein>
<evidence type="ECO:0000256" key="6">
    <source>
        <dbReference type="ARBA" id="ARBA00023136"/>
    </source>
</evidence>
<feature type="region of interest" description="Disordered" evidence="8">
    <location>
        <begin position="1"/>
        <end position="71"/>
    </location>
</feature>
<dbReference type="CDD" id="cd03388">
    <property type="entry name" value="PAP2_SPPase1"/>
    <property type="match status" value="1"/>
</dbReference>
<dbReference type="PANTHER" id="PTHR14969">
    <property type="entry name" value="SPHINGOSINE-1-PHOSPHATE PHOSPHOHYDROLASE"/>
    <property type="match status" value="1"/>
</dbReference>
<proteinExistence type="inferred from homology"/>
<dbReference type="InterPro" id="IPR000326">
    <property type="entry name" value="PAP2/HPO"/>
</dbReference>
<evidence type="ECO:0000313" key="12">
    <source>
        <dbReference type="Proteomes" id="UP000761534"/>
    </source>
</evidence>
<comment type="caution">
    <text evidence="11">The sequence shown here is derived from an EMBL/GenBank/DDBJ whole genome shotgun (WGS) entry which is preliminary data.</text>
</comment>
<reference evidence="11" key="1">
    <citation type="journal article" date="2019" name="G3 (Bethesda)">
        <title>Genome Assemblies of Two Rare Opportunistic Yeast Pathogens: Diutina rugosa (syn. Candida rugosa) and Trichomonascus ciferrii (syn. Candida ciferrii).</title>
        <authorList>
            <person name="Mixao V."/>
            <person name="Saus E."/>
            <person name="Hansen A.P."/>
            <person name="Lass-Florl C."/>
            <person name="Gabaldon T."/>
        </authorList>
    </citation>
    <scope>NUCLEOTIDE SEQUENCE</scope>
    <source>
        <strain evidence="11">CBS 4856</strain>
    </source>
</reference>
<dbReference type="AlphaFoldDB" id="A0A642VBA9"/>
<evidence type="ECO:0000259" key="10">
    <source>
        <dbReference type="SMART" id="SM00014"/>
    </source>
</evidence>
<feature type="compositionally biased region" description="Low complexity" evidence="8">
    <location>
        <begin position="54"/>
        <end position="71"/>
    </location>
</feature>
<accession>A0A642VBA9</accession>
<keyword evidence="4" id="KW-0256">Endoplasmic reticulum</keyword>
<feature type="transmembrane region" description="Helical" evidence="9">
    <location>
        <begin position="166"/>
        <end position="184"/>
    </location>
</feature>
<evidence type="ECO:0000256" key="7">
    <source>
        <dbReference type="ARBA" id="ARBA00038324"/>
    </source>
</evidence>
<keyword evidence="3" id="KW-0378">Hydrolase</keyword>
<keyword evidence="6 9" id="KW-0472">Membrane</keyword>
<dbReference type="SUPFAM" id="SSF48317">
    <property type="entry name" value="Acid phosphatase/Vanadium-dependent haloperoxidase"/>
    <property type="match status" value="1"/>
</dbReference>
<evidence type="ECO:0000256" key="9">
    <source>
        <dbReference type="SAM" id="Phobius"/>
    </source>
</evidence>
<dbReference type="InterPro" id="IPR036938">
    <property type="entry name" value="PAP2/HPO_sf"/>
</dbReference>
<sequence length="534" mass="57797">MAANADDDILPFPTLQPNPLPQREEPEKASSLAAPGAVGEPTPTPTSASEVNESSRASSTTGTTTPNGSSSLTSLLAAYERKPDADKDAGNRPLDHYKARLPAWRNSLRNAVLPLIRWETPHLAEVQRWARTPALDVYFGLTANLGTHTFYVISLPLGFWVGAPGLARSIVFVLAFGVFLTGVLKDLLCLPRPLSPPLHRISMSGSAALEYGFPSTHTANAVSVGLLVNRVLVDNMAPGPAYYTFQGLNVLYVLSITLGRVYCGMHGFLDVLTGAVIGALLYWARMTSGPAVDRLLLAPGAIVPIVAWVLAIIVAVRLHPEPADDCPCFDDAVAFMGVMAGMAVGQWCFAAAYPGSNGGIPYDLQHTGATGTALRLVLGVALIAVWRPTMKRALHRLLPPLFRSIERHGLSMPRRFFTPASEYKNVPAKIADATFVEPYAFSSLFSGMRRAKRADSVGPQSTADVYESIAYRRYKKQDEPATKEDELKEAEMLSQVVRPRVKYDVEVVTKLIVYAGVAIIATHFCGVLFLILNI</sequence>
<evidence type="ECO:0000256" key="3">
    <source>
        <dbReference type="ARBA" id="ARBA00022801"/>
    </source>
</evidence>
<dbReference type="Proteomes" id="UP000761534">
    <property type="component" value="Unassembled WGS sequence"/>
</dbReference>
<keyword evidence="12" id="KW-1185">Reference proteome</keyword>
<evidence type="ECO:0000256" key="5">
    <source>
        <dbReference type="ARBA" id="ARBA00022989"/>
    </source>
</evidence>
<dbReference type="SMART" id="SM00014">
    <property type="entry name" value="acidPPc"/>
    <property type="match status" value="1"/>
</dbReference>
<feature type="transmembrane region" description="Helical" evidence="9">
    <location>
        <begin position="137"/>
        <end position="160"/>
    </location>
</feature>
<keyword evidence="2 9" id="KW-0812">Transmembrane</keyword>
<evidence type="ECO:0000313" key="11">
    <source>
        <dbReference type="EMBL" id="KAA8915243.1"/>
    </source>
</evidence>
<feature type="transmembrane region" description="Helical" evidence="9">
    <location>
        <begin position="332"/>
        <end position="353"/>
    </location>
</feature>
<dbReference type="Gene3D" id="1.20.144.10">
    <property type="entry name" value="Phosphatidic acid phosphatase type 2/haloperoxidase"/>
    <property type="match status" value="1"/>
</dbReference>
<name>A0A642VBA9_9ASCO</name>
<dbReference type="GO" id="GO:0006629">
    <property type="term" value="P:lipid metabolic process"/>
    <property type="evidence" value="ECO:0007669"/>
    <property type="project" value="UniProtKB-ARBA"/>
</dbReference>
<dbReference type="EMBL" id="SWFS01000179">
    <property type="protein sequence ID" value="KAA8915243.1"/>
    <property type="molecule type" value="Genomic_DNA"/>
</dbReference>
<evidence type="ECO:0000256" key="1">
    <source>
        <dbReference type="ARBA" id="ARBA00004477"/>
    </source>
</evidence>
<feature type="transmembrane region" description="Helical" evidence="9">
    <location>
        <begin position="261"/>
        <end position="284"/>
    </location>
</feature>
<feature type="transmembrane region" description="Helical" evidence="9">
    <location>
        <begin position="365"/>
        <end position="386"/>
    </location>
</feature>
<organism evidence="11 12">
    <name type="scientific">Trichomonascus ciferrii</name>
    <dbReference type="NCBI Taxonomy" id="44093"/>
    <lineage>
        <taxon>Eukaryota</taxon>
        <taxon>Fungi</taxon>
        <taxon>Dikarya</taxon>
        <taxon>Ascomycota</taxon>
        <taxon>Saccharomycotina</taxon>
        <taxon>Dipodascomycetes</taxon>
        <taxon>Dipodascales</taxon>
        <taxon>Trichomonascaceae</taxon>
        <taxon>Trichomonascus</taxon>
        <taxon>Trichomonascus ciferrii complex</taxon>
    </lineage>
</organism>
<dbReference type="GO" id="GO:0005789">
    <property type="term" value="C:endoplasmic reticulum membrane"/>
    <property type="evidence" value="ECO:0007669"/>
    <property type="project" value="UniProtKB-SubCell"/>
</dbReference>
<comment type="subcellular location">
    <subcellularLocation>
        <location evidence="1">Endoplasmic reticulum membrane</location>
        <topology evidence="1">Multi-pass membrane protein</topology>
    </subcellularLocation>
</comment>
<feature type="transmembrane region" description="Helical" evidence="9">
    <location>
        <begin position="296"/>
        <end position="320"/>
    </location>
</feature>